<comment type="similarity">
    <text evidence="1">Belongs to the polysaccharide lyase 1 family.</text>
</comment>
<dbReference type="GO" id="GO:0016787">
    <property type="term" value="F:hydrolase activity"/>
    <property type="evidence" value="ECO:0007669"/>
    <property type="project" value="InterPro"/>
</dbReference>
<dbReference type="InterPro" id="IPR012334">
    <property type="entry name" value="Pectin_lyas_fold"/>
</dbReference>
<protein>
    <submittedName>
        <fullName evidence="3">DUF1080 domain-containing protein</fullName>
    </submittedName>
</protein>
<name>A0A6G2CBL8_9FIRM</name>
<dbReference type="Gene3D" id="2.60.120.560">
    <property type="entry name" value="Exo-inulinase, domain 1"/>
    <property type="match status" value="1"/>
</dbReference>
<organism evidence="3">
    <name type="scientific">Turicibacter sanguinis</name>
    <dbReference type="NCBI Taxonomy" id="154288"/>
    <lineage>
        <taxon>Bacteria</taxon>
        <taxon>Bacillati</taxon>
        <taxon>Bacillota</taxon>
        <taxon>Erysipelotrichia</taxon>
        <taxon>Erysipelotrichales</taxon>
        <taxon>Turicibacteraceae</taxon>
        <taxon>Turicibacter</taxon>
    </lineage>
</organism>
<comment type="caution">
    <text evidence="3">The sequence shown here is derived from an EMBL/GenBank/DDBJ whole genome shotgun (WGS) entry which is preliminary data.</text>
</comment>
<dbReference type="InterPro" id="IPR011050">
    <property type="entry name" value="Pectin_lyase_fold/virulence"/>
</dbReference>
<dbReference type="GO" id="GO:0030570">
    <property type="term" value="F:pectate lyase activity"/>
    <property type="evidence" value="ECO:0007669"/>
    <property type="project" value="InterPro"/>
</dbReference>
<accession>A0A6G2CBL8</accession>
<evidence type="ECO:0000256" key="1">
    <source>
        <dbReference type="RuleBase" id="RU361173"/>
    </source>
</evidence>
<dbReference type="Gene3D" id="2.160.20.10">
    <property type="entry name" value="Single-stranded right-handed beta-helix, Pectin lyase-like"/>
    <property type="match status" value="1"/>
</dbReference>
<dbReference type="InterPro" id="IPR013320">
    <property type="entry name" value="ConA-like_dom_sf"/>
</dbReference>
<keyword evidence="1" id="KW-0624">Polysaccharide degradation</keyword>
<dbReference type="Pfam" id="PF06439">
    <property type="entry name" value="3keto-disac_hyd"/>
    <property type="match status" value="1"/>
</dbReference>
<feature type="region of interest" description="Disordered" evidence="2">
    <location>
        <begin position="203"/>
        <end position="243"/>
    </location>
</feature>
<gene>
    <name evidence="3" type="ORF">GMA64_04050</name>
</gene>
<dbReference type="EMBL" id="WMQV01000006">
    <property type="protein sequence ID" value="MTL93692.1"/>
    <property type="molecule type" value="Genomic_DNA"/>
</dbReference>
<dbReference type="PANTHER" id="PTHR31683:SF18">
    <property type="entry name" value="PECTATE LYASE 21-RELATED"/>
    <property type="match status" value="1"/>
</dbReference>
<proteinExistence type="inferred from homology"/>
<keyword evidence="1" id="KW-0119">Carbohydrate metabolism</keyword>
<dbReference type="GO" id="GO:0005576">
    <property type="term" value="C:extracellular region"/>
    <property type="evidence" value="ECO:0007669"/>
    <property type="project" value="UniProtKB-SubCell"/>
</dbReference>
<dbReference type="InterPro" id="IPR045032">
    <property type="entry name" value="PEL"/>
</dbReference>
<dbReference type="InterPro" id="IPR010496">
    <property type="entry name" value="AL/BT2_dom"/>
</dbReference>
<feature type="compositionally biased region" description="Pro residues" evidence="2">
    <location>
        <begin position="211"/>
        <end position="226"/>
    </location>
</feature>
<feature type="compositionally biased region" description="Basic and acidic residues" evidence="2">
    <location>
        <begin position="227"/>
        <end position="238"/>
    </location>
</feature>
<dbReference type="GO" id="GO:0000272">
    <property type="term" value="P:polysaccharide catabolic process"/>
    <property type="evidence" value="ECO:0007669"/>
    <property type="project" value="UniProtKB-KW"/>
</dbReference>
<dbReference type="Pfam" id="PF00544">
    <property type="entry name" value="Pectate_lyase_4"/>
    <property type="match status" value="2"/>
</dbReference>
<evidence type="ECO:0000256" key="2">
    <source>
        <dbReference type="SAM" id="MobiDB-lite"/>
    </source>
</evidence>
<dbReference type="SUPFAM" id="SSF51126">
    <property type="entry name" value="Pectin lyase-like"/>
    <property type="match status" value="1"/>
</dbReference>
<reference evidence="3" key="1">
    <citation type="journal article" date="2019" name="Nat. Med.">
        <title>A library of human gut bacterial isolates paired with longitudinal multiomics data enables mechanistic microbiome research.</title>
        <authorList>
            <person name="Poyet M."/>
            <person name="Groussin M."/>
            <person name="Gibbons S.M."/>
            <person name="Avila-Pacheco J."/>
            <person name="Jiang X."/>
            <person name="Kearney S.M."/>
            <person name="Perrotta A.R."/>
            <person name="Berdy B."/>
            <person name="Zhao S."/>
            <person name="Lieberman T.D."/>
            <person name="Swanson P.K."/>
            <person name="Smith M."/>
            <person name="Roesemann S."/>
            <person name="Alexander J.E."/>
            <person name="Rich S.A."/>
            <person name="Livny J."/>
            <person name="Vlamakis H."/>
            <person name="Clish C."/>
            <person name="Bullock K."/>
            <person name="Deik A."/>
            <person name="Scott J."/>
            <person name="Pierce K.A."/>
            <person name="Xavier R.J."/>
            <person name="Alm E.J."/>
        </authorList>
    </citation>
    <scope>NUCLEOTIDE SEQUENCE</scope>
    <source>
        <strain evidence="3">BIOML-A179</strain>
    </source>
</reference>
<dbReference type="AlphaFoldDB" id="A0A6G2CBL8"/>
<dbReference type="SMART" id="SM00656">
    <property type="entry name" value="Amb_all"/>
    <property type="match status" value="1"/>
</dbReference>
<keyword evidence="1" id="KW-0456">Lyase</keyword>
<dbReference type="InterPro" id="IPR002022">
    <property type="entry name" value="Pec_lyase"/>
</dbReference>
<comment type="subcellular location">
    <subcellularLocation>
        <location evidence="1">Secreted</location>
    </subcellularLocation>
</comment>
<dbReference type="SUPFAM" id="SSF49899">
    <property type="entry name" value="Concanavalin A-like lectins/glucanases"/>
    <property type="match status" value="1"/>
</dbReference>
<keyword evidence="1" id="KW-0964">Secreted</keyword>
<sequence>MKLTKKHLSYYSFAFMTASLLLTQKSDVLASNIYFSEDFESNYDQWEIQRGSFNIILDETNTIGHTSTNSEGRIMRGDLSWTDYSISADMKVLDFNGSNRAFLCGRYTDGNNFYGVSLSSKNGLELRKKVNGASSVIAQVSTEIQQNTWYNVTLEMQGSILKVYLNGKLMIEATDDSLTAGAVGLVASKVQVNYDNILVTDVDNTVTPDSTPNPDPCPMPQPTPEPEPTKDPTPEVKPEASQSKYSVAGFAEGVTGGGELDETSPYYIKVTNAKELGEALTKKALTKVIEIMNDIDLGWNVIGSSAQVAPFTPHNTALTHPILKETGVSKIMIDGFDGLTIFSKNGAKLTHGALIFKRSNNIVIRNIEFDELWEWDESTKGKYDKNDWDYITLEQSSNIWIDHCTFGKAYDGVVDSKKGTTGLTISYSKFLPGRGEFYEAMFKAMEANQSAYPMYQFLRSQNLSQETIIAVAAPQKKTHLIGATEMANDNKDLEITMHHNYYLDSQDRLPRLRGGNAHVYNIVMDSQNAYKASTLIPSSVAKAITNKGYSFNVTSNGAISTEGGAVLVENSAILGIKYPLRNNQKNASNSSYTGKILALDTIYEYKNISYRGNSTDPNSPLSPEPATSLKFSWNGFNELPYNYTLDDTQNLLSTLKETVGSGIIDLNWMKTIY</sequence>
<evidence type="ECO:0000313" key="3">
    <source>
        <dbReference type="EMBL" id="MTL93692.1"/>
    </source>
</evidence>
<dbReference type="PANTHER" id="PTHR31683">
    <property type="entry name" value="PECTATE LYASE 18-RELATED"/>
    <property type="match status" value="1"/>
</dbReference>